<dbReference type="SUPFAM" id="SSF49265">
    <property type="entry name" value="Fibronectin type III"/>
    <property type="match status" value="2"/>
</dbReference>
<evidence type="ECO:0000256" key="3">
    <source>
        <dbReference type="SAM" id="SignalP"/>
    </source>
</evidence>
<keyword evidence="3" id="KW-0732">Signal</keyword>
<feature type="chain" id="PRO_5012824149" description="Fibronectin type-III domain-containing protein" evidence="3">
    <location>
        <begin position="24"/>
        <end position="1017"/>
    </location>
</feature>
<keyword evidence="2" id="KW-0472">Membrane</keyword>
<name>A0A1X7V1E1_AMPQE</name>
<keyword evidence="2" id="KW-0812">Transmembrane</keyword>
<dbReference type="PROSITE" id="PS50853">
    <property type="entry name" value="FN3"/>
    <property type="match status" value="4"/>
</dbReference>
<dbReference type="InterPro" id="IPR013783">
    <property type="entry name" value="Ig-like_fold"/>
</dbReference>
<dbReference type="Gene3D" id="2.60.40.10">
    <property type="entry name" value="Immunoglobulins"/>
    <property type="match status" value="4"/>
</dbReference>
<evidence type="ECO:0000259" key="4">
    <source>
        <dbReference type="PROSITE" id="PS50853"/>
    </source>
</evidence>
<dbReference type="InterPro" id="IPR050991">
    <property type="entry name" value="ECM_Regulatory_Proteins"/>
</dbReference>
<keyword evidence="1" id="KW-0677">Repeat</keyword>
<accession>A0A1X7V1E1</accession>
<dbReference type="InterPro" id="IPR036116">
    <property type="entry name" value="FN3_sf"/>
</dbReference>
<reference evidence="5" key="1">
    <citation type="submission" date="2017-05" db="UniProtKB">
        <authorList>
            <consortium name="EnsemblMetazoa"/>
        </authorList>
    </citation>
    <scope>IDENTIFICATION</scope>
</reference>
<dbReference type="InterPro" id="IPR003961">
    <property type="entry name" value="FN3_dom"/>
</dbReference>
<proteinExistence type="predicted"/>
<feature type="domain" description="Fibronectin type-III" evidence="4">
    <location>
        <begin position="525"/>
        <end position="629"/>
    </location>
</feature>
<dbReference type="Pfam" id="PF00041">
    <property type="entry name" value="fn3"/>
    <property type="match status" value="3"/>
</dbReference>
<evidence type="ECO:0000256" key="1">
    <source>
        <dbReference type="ARBA" id="ARBA00022737"/>
    </source>
</evidence>
<dbReference type="PANTHER" id="PTHR46708">
    <property type="entry name" value="TENASCIN"/>
    <property type="match status" value="1"/>
</dbReference>
<feature type="signal peptide" evidence="3">
    <location>
        <begin position="1"/>
        <end position="23"/>
    </location>
</feature>
<dbReference type="EnsemblMetazoa" id="Aqu2.1.33402_001">
    <property type="protein sequence ID" value="Aqu2.1.33402_001"/>
    <property type="gene ID" value="Aqu2.1.33402"/>
</dbReference>
<organism evidence="5">
    <name type="scientific">Amphimedon queenslandica</name>
    <name type="common">Sponge</name>
    <dbReference type="NCBI Taxonomy" id="400682"/>
    <lineage>
        <taxon>Eukaryota</taxon>
        <taxon>Metazoa</taxon>
        <taxon>Porifera</taxon>
        <taxon>Demospongiae</taxon>
        <taxon>Heteroscleromorpha</taxon>
        <taxon>Haplosclerida</taxon>
        <taxon>Niphatidae</taxon>
        <taxon>Amphimedon</taxon>
    </lineage>
</organism>
<feature type="domain" description="Fibronectin type-III" evidence="4">
    <location>
        <begin position="442"/>
        <end position="524"/>
    </location>
</feature>
<dbReference type="CDD" id="cd00063">
    <property type="entry name" value="FN3"/>
    <property type="match status" value="4"/>
</dbReference>
<evidence type="ECO:0000313" key="5">
    <source>
        <dbReference type="EnsemblMetazoa" id="Aqu2.1.33402_001"/>
    </source>
</evidence>
<evidence type="ECO:0000256" key="2">
    <source>
        <dbReference type="SAM" id="Phobius"/>
    </source>
</evidence>
<feature type="domain" description="Fibronectin type-III" evidence="4">
    <location>
        <begin position="631"/>
        <end position="718"/>
    </location>
</feature>
<dbReference type="InParanoid" id="A0A1X7V1E1"/>
<feature type="domain" description="Fibronectin type-III" evidence="4">
    <location>
        <begin position="268"/>
        <end position="357"/>
    </location>
</feature>
<dbReference type="PANTHER" id="PTHR46708:SF2">
    <property type="entry name" value="FIBRONECTIN TYPE-III DOMAIN-CONTAINING PROTEIN"/>
    <property type="match status" value="1"/>
</dbReference>
<keyword evidence="2" id="KW-1133">Transmembrane helix</keyword>
<dbReference type="AlphaFoldDB" id="A0A1X7V1E1"/>
<sequence>MDRLLVLPLLIGLLLVLVNDGLCECPLDNQGMYLMHKEVCYLNGSYFFDADIKSMNNKVSCTLPDITLGDEDDGGWVTPNEVSVVCPTSTGSLHCNIISSALSEATTTFSLYRPEQNPPAIVDGWYKCCLPTNCSDPNTNIIFANIFRWAQIENISVDLPSDMTVLPQTFALHAIKIGSDNHGAFLRHANCCTIGDGQAVDKTNGRWDFTVTVTWKEENITSGAMSQPNNTGDHEFRFFLEFGHIDINHHIPRVTRNRYIFVTAPATAPSSLTEVSKTATTITVSWTALGSSDADGYVVNVTNDTDTVQTVQVEGSSNDTLKVEGLEVNTTYSITVRAYQQLLGPASSTISVQTLPVIIVSSIIQPNSTTVDCLTPTSTDVYWLVNGVMKSSSHYSEDNGVRYNTLLVYPDQLEESVNVTCIAMIGGVSYSQSVILHAPSGPPDDVRGFILNATSIKVNWTNLSETNGYVIEYTTGGVTRNVVSTSEDEIVLTDPSPMSTYTISVYSYIDLPSVNSTVTVLKLDVPSPVTSLSVSNVSTTGITVNWTIPSSDNYVTYYTISYTPSCPQSSSVNQTVSVAPHQSTTTYSYTLIGLYSGMNYTITVRAGNVLGGSDPNSIDEDTLSSSAPTNIPDNVTFIPVNNNLTWNEVDCSERNGLITGYTVMISNSSITYNLTSTERYIILNDLVFGPEYIISVAAVNSVGRGPFSDPIQVEIRKVSSSLISSLMTLALASTAKSVSTSSMASTSVSALESGSASELVSSESVSSESVSSGSVLSESVSASESVSSVSESVSSVSESVSSESVSATVLESASVLASATVLESASKLVSGSVSAAVSMSSSVSLESASNQIPVIGGVIGVVLIIIIIVIITLLIIAVIIQRKKRYSKSDKQPLELPLTVLTNDIIKEDNKYTDSSVINDNSMTDKDTSVRVEPEYAVINKKNKKEKESEEVPIQQQQLPLYEPTYTDIEALKLSPHHIYNEPSFDPLIPATLPVSMEELGNHVATCHSNGFEEQYK</sequence>
<feature type="transmembrane region" description="Helical" evidence="2">
    <location>
        <begin position="854"/>
        <end position="880"/>
    </location>
</feature>
<dbReference type="SMART" id="SM00060">
    <property type="entry name" value="FN3"/>
    <property type="match status" value="4"/>
</dbReference>
<protein>
    <recommendedName>
        <fullName evidence="4">Fibronectin type-III domain-containing protein</fullName>
    </recommendedName>
</protein>